<feature type="transmembrane region" description="Helical" evidence="8">
    <location>
        <begin position="186"/>
        <end position="213"/>
    </location>
</feature>
<dbReference type="AlphaFoldDB" id="A0A1I2NRF5"/>
<evidence type="ECO:0000256" key="7">
    <source>
        <dbReference type="ARBA" id="ARBA00023136"/>
    </source>
</evidence>
<feature type="transmembrane region" description="Helical" evidence="8">
    <location>
        <begin position="39"/>
        <end position="60"/>
    </location>
</feature>
<proteinExistence type="predicted"/>
<dbReference type="OrthoDB" id="2787520at2"/>
<feature type="transmembrane region" description="Helical" evidence="8">
    <location>
        <begin position="452"/>
        <end position="476"/>
    </location>
</feature>
<evidence type="ECO:0000256" key="8">
    <source>
        <dbReference type="SAM" id="Phobius"/>
    </source>
</evidence>
<feature type="transmembrane region" description="Helical" evidence="8">
    <location>
        <begin position="429"/>
        <end position="446"/>
    </location>
</feature>
<dbReference type="Proteomes" id="UP000198897">
    <property type="component" value="Unassembled WGS sequence"/>
</dbReference>
<name>A0A1I2NRF5_9BACI</name>
<feature type="transmembrane region" description="Helical" evidence="8">
    <location>
        <begin position="7"/>
        <end position="27"/>
    </location>
</feature>
<keyword evidence="2" id="KW-1003">Cell membrane</keyword>
<keyword evidence="4 10" id="KW-0808">Transferase</keyword>
<keyword evidence="6 8" id="KW-1133">Transmembrane helix</keyword>
<evidence type="ECO:0000313" key="10">
    <source>
        <dbReference type="EMBL" id="SFG04217.1"/>
    </source>
</evidence>
<feature type="transmembrane region" description="Helical" evidence="8">
    <location>
        <begin position="69"/>
        <end position="88"/>
    </location>
</feature>
<evidence type="ECO:0000256" key="2">
    <source>
        <dbReference type="ARBA" id="ARBA00022475"/>
    </source>
</evidence>
<gene>
    <name evidence="10" type="ORF">SAMN05216353_12023</name>
</gene>
<dbReference type="GO" id="GO:0010041">
    <property type="term" value="P:response to iron(III) ion"/>
    <property type="evidence" value="ECO:0007669"/>
    <property type="project" value="TreeGrafter"/>
</dbReference>
<evidence type="ECO:0000256" key="3">
    <source>
        <dbReference type="ARBA" id="ARBA00022676"/>
    </source>
</evidence>
<dbReference type="RefSeq" id="WP_089752218.1">
    <property type="nucleotide sequence ID" value="NZ_FOOG01000020.1"/>
</dbReference>
<feature type="domain" description="Glycosyltransferase RgtA/B/C/D-like" evidence="9">
    <location>
        <begin position="133"/>
        <end position="277"/>
    </location>
</feature>
<keyword evidence="11" id="KW-1185">Reference proteome</keyword>
<keyword evidence="3 10" id="KW-0328">Glycosyltransferase</keyword>
<evidence type="ECO:0000256" key="5">
    <source>
        <dbReference type="ARBA" id="ARBA00022692"/>
    </source>
</evidence>
<feature type="transmembrane region" description="Helical" evidence="8">
    <location>
        <begin position="242"/>
        <end position="259"/>
    </location>
</feature>
<dbReference type="PANTHER" id="PTHR33908">
    <property type="entry name" value="MANNOSYLTRANSFERASE YKCB-RELATED"/>
    <property type="match status" value="1"/>
</dbReference>
<evidence type="ECO:0000256" key="6">
    <source>
        <dbReference type="ARBA" id="ARBA00022989"/>
    </source>
</evidence>
<dbReference type="InterPro" id="IPR038731">
    <property type="entry name" value="RgtA/B/C-like"/>
</dbReference>
<dbReference type="GO" id="GO:0016763">
    <property type="term" value="F:pentosyltransferase activity"/>
    <property type="evidence" value="ECO:0007669"/>
    <property type="project" value="TreeGrafter"/>
</dbReference>
<feature type="transmembrane region" description="Helical" evidence="8">
    <location>
        <begin position="398"/>
        <end position="417"/>
    </location>
</feature>
<organism evidence="10 11">
    <name type="scientific">Halobacillus alkaliphilus</name>
    <dbReference type="NCBI Taxonomy" id="396056"/>
    <lineage>
        <taxon>Bacteria</taxon>
        <taxon>Bacillati</taxon>
        <taxon>Bacillota</taxon>
        <taxon>Bacilli</taxon>
        <taxon>Bacillales</taxon>
        <taxon>Bacillaceae</taxon>
        <taxon>Halobacillus</taxon>
    </lineage>
</organism>
<dbReference type="GO" id="GO:0005886">
    <property type="term" value="C:plasma membrane"/>
    <property type="evidence" value="ECO:0007669"/>
    <property type="project" value="UniProtKB-SubCell"/>
</dbReference>
<evidence type="ECO:0000256" key="4">
    <source>
        <dbReference type="ARBA" id="ARBA00022679"/>
    </source>
</evidence>
<evidence type="ECO:0000313" key="11">
    <source>
        <dbReference type="Proteomes" id="UP000198897"/>
    </source>
</evidence>
<dbReference type="PANTHER" id="PTHR33908:SF3">
    <property type="entry name" value="UNDECAPRENYL PHOSPHATE-ALPHA-4-AMINO-4-DEOXY-L-ARABINOSE ARABINOSYL TRANSFERASE"/>
    <property type="match status" value="1"/>
</dbReference>
<feature type="transmembrane region" description="Helical" evidence="8">
    <location>
        <begin position="220"/>
        <end position="236"/>
    </location>
</feature>
<dbReference type="EMBL" id="FOOG01000020">
    <property type="protein sequence ID" value="SFG04217.1"/>
    <property type="molecule type" value="Genomic_DNA"/>
</dbReference>
<keyword evidence="5 8" id="KW-0812">Transmembrane</keyword>
<dbReference type="InterPro" id="IPR050297">
    <property type="entry name" value="LipidA_mod_glycosyltrf_83"/>
</dbReference>
<reference evidence="11" key="1">
    <citation type="submission" date="2016-10" db="EMBL/GenBank/DDBJ databases">
        <authorList>
            <person name="Varghese N."/>
            <person name="Submissions S."/>
        </authorList>
    </citation>
    <scope>NUCLEOTIDE SEQUENCE [LARGE SCALE GENOMIC DNA]</scope>
    <source>
        <strain evidence="11">FP5</strain>
    </source>
</reference>
<keyword evidence="7 8" id="KW-0472">Membrane</keyword>
<evidence type="ECO:0000256" key="1">
    <source>
        <dbReference type="ARBA" id="ARBA00004651"/>
    </source>
</evidence>
<protein>
    <submittedName>
        <fullName evidence="10">Dolichyl-phosphate-mannose-protein mannosyltransferase</fullName>
    </submittedName>
</protein>
<feature type="transmembrane region" description="Helical" evidence="8">
    <location>
        <begin position="271"/>
        <end position="294"/>
    </location>
</feature>
<dbReference type="GO" id="GO:0009103">
    <property type="term" value="P:lipopolysaccharide biosynthetic process"/>
    <property type="evidence" value="ECO:0007669"/>
    <property type="project" value="UniProtKB-ARBA"/>
</dbReference>
<accession>A0A1I2NRF5</accession>
<feature type="transmembrane region" description="Helical" evidence="8">
    <location>
        <begin position="147"/>
        <end position="166"/>
    </location>
</feature>
<dbReference type="Pfam" id="PF13231">
    <property type="entry name" value="PMT_2"/>
    <property type="match status" value="1"/>
</dbReference>
<comment type="subcellular location">
    <subcellularLocation>
        <location evidence="1">Cell membrane</location>
        <topology evidence="1">Multi-pass membrane protein</topology>
    </subcellularLocation>
</comment>
<sequence>MVHFNKYLRVFCMIFILIVGAVYFGYGSYANWIELVENYTYPLMYIVLLGLVVAAAIYFLARLPISNKLFLIGTLVVAFLVRLGWVLYASTDPISDFLLLNNAAVSASNGDFSFSEDTYFTKWVYQIGFVMYQALVITLFGEDIFVLQFLNILYSVGLVWLIYLIAKELFNEIAGRIAGVIYSLYVPAIIMTSVLTNQILATLLFYAGAYLLVKHFNTHNWTWIFVGVLFAFGNIIRPLGSFVLLAAGLFIFVVFILGVKRKTALITSGKLAGTVMVYMLLLTIVNQSLIMAGVTNYPLENRDPHWKFVLGLNHETNGSYSGKDSEALKGLELQERLEKEEEMIQNRLADKSELLQLFKEKFEDMWGSRDASIFWSYKIENENSKENVSELLYRFDKLIYVPLFLFGLLSIVILARNLLKDNDHHSAKALYFVLFIIGYAMIHLLIEIQTRYRLVMVPSLVIIQSLGVYTCCHLITSSLRKKKFEKILEKTS</sequence>
<evidence type="ECO:0000259" key="9">
    <source>
        <dbReference type="Pfam" id="PF13231"/>
    </source>
</evidence>